<accession>A0AA37T0R4</accession>
<dbReference type="GO" id="GO:0003700">
    <property type="term" value="F:DNA-binding transcription factor activity"/>
    <property type="evidence" value="ECO:0007669"/>
    <property type="project" value="InterPro"/>
</dbReference>
<evidence type="ECO:0000256" key="2">
    <source>
        <dbReference type="ARBA" id="ARBA00023015"/>
    </source>
</evidence>
<evidence type="ECO:0000256" key="4">
    <source>
        <dbReference type="ARBA" id="ARBA00023163"/>
    </source>
</evidence>
<dbReference type="InterPro" id="IPR005119">
    <property type="entry name" value="LysR_subst-bd"/>
</dbReference>
<sequence>MNTLQKIDLNLFVVFAAIYQERNLTRAAETLFITQPAVSNALNRLRALYDDELFIRSGKSMVPTPTAEAMIEKVRAALNLMQDSLMANSKTFTPELSSHGISCSMNDLAESMILPRLLKHLKQSAPGMTLSSYYVQRDRLIHELAARRLDFAIDVPLIADPQLRHSQLHEDAYVCAVRKRHPLAKPSLEKQSLAKPSLAKHSLDLSTYLNAKHLHISSRRHGSNTVDLCLQQLGEHRDIRVRLQHYLLAPKILESTDLLWTLPKTLATQLKLHYFPLPFHVPAVEWHLFWHKNTDNDPLQCWLRELITIIATSS</sequence>
<proteinExistence type="inferred from homology"/>
<dbReference type="PANTHER" id="PTHR30118">
    <property type="entry name" value="HTH-TYPE TRANSCRIPTIONAL REGULATOR LEUO-RELATED"/>
    <property type="match status" value="1"/>
</dbReference>
<reference evidence="6 7" key="1">
    <citation type="journal article" date="2014" name="Int. J. Syst. Evol. Microbiol.">
        <title>Complete genome sequence of Corynebacterium casei LMG S-19264T (=DSM 44701T), isolated from a smear-ripened cheese.</title>
        <authorList>
            <consortium name="US DOE Joint Genome Institute (JGI-PGF)"/>
            <person name="Walter F."/>
            <person name="Albersmeier A."/>
            <person name="Kalinowski J."/>
            <person name="Ruckert C."/>
        </authorList>
    </citation>
    <scope>NUCLEOTIDE SEQUENCE [LARGE SCALE GENOMIC DNA]</scope>
    <source>
        <strain evidence="6 7">NBRC 110095</strain>
    </source>
</reference>
<dbReference type="Proteomes" id="UP001156870">
    <property type="component" value="Unassembled WGS sequence"/>
</dbReference>
<evidence type="ECO:0000313" key="6">
    <source>
        <dbReference type="EMBL" id="GLS24704.1"/>
    </source>
</evidence>
<dbReference type="PANTHER" id="PTHR30118:SF15">
    <property type="entry name" value="TRANSCRIPTIONAL REGULATORY PROTEIN"/>
    <property type="match status" value="1"/>
</dbReference>
<evidence type="ECO:0000259" key="5">
    <source>
        <dbReference type="PROSITE" id="PS50931"/>
    </source>
</evidence>
<dbReference type="Gene3D" id="3.40.190.10">
    <property type="entry name" value="Periplasmic binding protein-like II"/>
    <property type="match status" value="2"/>
</dbReference>
<evidence type="ECO:0000313" key="7">
    <source>
        <dbReference type="Proteomes" id="UP001156870"/>
    </source>
</evidence>
<dbReference type="SUPFAM" id="SSF53850">
    <property type="entry name" value="Periplasmic binding protein-like II"/>
    <property type="match status" value="1"/>
</dbReference>
<dbReference type="GO" id="GO:0003677">
    <property type="term" value="F:DNA binding"/>
    <property type="evidence" value="ECO:0007669"/>
    <property type="project" value="UniProtKB-KW"/>
</dbReference>
<dbReference type="Pfam" id="PF00126">
    <property type="entry name" value="HTH_1"/>
    <property type="match status" value="1"/>
</dbReference>
<dbReference type="Pfam" id="PF03466">
    <property type="entry name" value="LysR_substrate"/>
    <property type="match status" value="1"/>
</dbReference>
<dbReference type="PRINTS" id="PR00039">
    <property type="entry name" value="HTHLYSR"/>
</dbReference>
<comment type="similarity">
    <text evidence="1">Belongs to the LysR transcriptional regulatory family.</text>
</comment>
<dbReference type="AlphaFoldDB" id="A0AA37T0R4"/>
<protein>
    <submittedName>
        <fullName evidence="6">LysR family transcriptional regulator</fullName>
    </submittedName>
</protein>
<gene>
    <name evidence="6" type="ORF">GCM10007877_04180</name>
</gene>
<keyword evidence="3" id="KW-0238">DNA-binding</keyword>
<comment type="caution">
    <text evidence="6">The sequence shown here is derived from an EMBL/GenBank/DDBJ whole genome shotgun (WGS) entry which is preliminary data.</text>
</comment>
<dbReference type="InterPro" id="IPR036390">
    <property type="entry name" value="WH_DNA-bd_sf"/>
</dbReference>
<feature type="domain" description="HTH lysR-type" evidence="5">
    <location>
        <begin position="7"/>
        <end position="64"/>
    </location>
</feature>
<dbReference type="RefSeq" id="WP_232593697.1">
    <property type="nucleotide sequence ID" value="NZ_BSPD01000017.1"/>
</dbReference>
<dbReference type="EMBL" id="BSPD01000017">
    <property type="protein sequence ID" value="GLS24704.1"/>
    <property type="molecule type" value="Genomic_DNA"/>
</dbReference>
<dbReference type="CDD" id="cd08417">
    <property type="entry name" value="PBP2_Nitroaromatics_like"/>
    <property type="match status" value="1"/>
</dbReference>
<keyword evidence="4" id="KW-0804">Transcription</keyword>
<name>A0AA37T0R4_9GAMM</name>
<evidence type="ECO:0000256" key="1">
    <source>
        <dbReference type="ARBA" id="ARBA00009437"/>
    </source>
</evidence>
<keyword evidence="7" id="KW-1185">Reference proteome</keyword>
<keyword evidence="2" id="KW-0805">Transcription regulation</keyword>
<evidence type="ECO:0000256" key="3">
    <source>
        <dbReference type="ARBA" id="ARBA00023125"/>
    </source>
</evidence>
<dbReference type="InterPro" id="IPR000847">
    <property type="entry name" value="LysR_HTH_N"/>
</dbReference>
<dbReference type="InterPro" id="IPR037402">
    <property type="entry name" value="YidZ_PBP2"/>
</dbReference>
<dbReference type="InterPro" id="IPR050389">
    <property type="entry name" value="LysR-type_TF"/>
</dbReference>
<dbReference type="Gene3D" id="1.10.10.10">
    <property type="entry name" value="Winged helix-like DNA-binding domain superfamily/Winged helix DNA-binding domain"/>
    <property type="match status" value="1"/>
</dbReference>
<organism evidence="6 7">
    <name type="scientific">Marinibactrum halimedae</name>
    <dbReference type="NCBI Taxonomy" id="1444977"/>
    <lineage>
        <taxon>Bacteria</taxon>
        <taxon>Pseudomonadati</taxon>
        <taxon>Pseudomonadota</taxon>
        <taxon>Gammaproteobacteria</taxon>
        <taxon>Cellvibrionales</taxon>
        <taxon>Cellvibrionaceae</taxon>
        <taxon>Marinibactrum</taxon>
    </lineage>
</organism>
<dbReference type="SUPFAM" id="SSF46785">
    <property type="entry name" value="Winged helix' DNA-binding domain"/>
    <property type="match status" value="1"/>
</dbReference>
<dbReference type="PROSITE" id="PS50931">
    <property type="entry name" value="HTH_LYSR"/>
    <property type="match status" value="1"/>
</dbReference>
<dbReference type="InterPro" id="IPR036388">
    <property type="entry name" value="WH-like_DNA-bd_sf"/>
</dbReference>